<dbReference type="RefSeq" id="WP_408790464.1">
    <property type="nucleotide sequence ID" value="NZ_JBGXBU010000004.1"/>
</dbReference>
<name>A0ABW9GR92_9GAMM</name>
<sequence length="334" mass="38908">MKWAIDKLFDRGLVNGWVASDDGSKNVIYNVTFRTPEKVVYTCVASIERPDVRAVGLHETGTCGFSFNARQCGIREGDLIFVELTRVNGDEFMTHSFLYAENKNTKLQFDRLEVPRDDFSVMDNNTESLLRDHPHLLALKVLLIRLRRNKRAKGWRGQFTGIDYQFRDSDWSLFYHIVSNFREAILNNLSTRNLFSITDTIADFSTPLERCAAQSLSMFMFHERFSQTLNPLCKSENFVHINAKIQYPIWDGMLTNKLEADDSLDVYLTRAYENLQSTPLILNFFQTIIKKAMSEKNSIFHENLKHSPFFIETWAFYHTKFNHDLVKHFGSIKI</sequence>
<dbReference type="GeneID" id="97220898"/>
<proteinExistence type="predicted"/>
<protein>
    <submittedName>
        <fullName evidence="1">Uncharacterized protein</fullName>
    </submittedName>
</protein>
<dbReference type="EMBL" id="JBGXBU010000004">
    <property type="protein sequence ID" value="MFM4893651.1"/>
    <property type="molecule type" value="Genomic_DNA"/>
</dbReference>
<organism evidence="1 2">
    <name type="scientific">Aeromonas bivalvium</name>
    <dbReference type="NCBI Taxonomy" id="440079"/>
    <lineage>
        <taxon>Bacteria</taxon>
        <taxon>Pseudomonadati</taxon>
        <taxon>Pseudomonadota</taxon>
        <taxon>Gammaproteobacteria</taxon>
        <taxon>Aeromonadales</taxon>
        <taxon>Aeromonadaceae</taxon>
        <taxon>Aeromonas</taxon>
    </lineage>
</organism>
<gene>
    <name evidence="1" type="ORF">ACEUDJ_12325</name>
</gene>
<keyword evidence="2" id="KW-1185">Reference proteome</keyword>
<evidence type="ECO:0000313" key="1">
    <source>
        <dbReference type="EMBL" id="MFM4893651.1"/>
    </source>
</evidence>
<dbReference type="Proteomes" id="UP001630969">
    <property type="component" value="Unassembled WGS sequence"/>
</dbReference>
<reference evidence="1 2" key="1">
    <citation type="submission" date="2024-09" db="EMBL/GenBank/DDBJ databases">
        <title>Aeromonas strains Genome sequencing and assembly.</title>
        <authorList>
            <person name="Hu X."/>
            <person name="Tang B."/>
        </authorList>
    </citation>
    <scope>NUCLEOTIDE SEQUENCE [LARGE SCALE GENOMIC DNA]</scope>
    <source>
        <strain evidence="1 2">NB23SCDHY001</strain>
    </source>
</reference>
<evidence type="ECO:0000313" key="2">
    <source>
        <dbReference type="Proteomes" id="UP001630969"/>
    </source>
</evidence>
<comment type="caution">
    <text evidence="1">The sequence shown here is derived from an EMBL/GenBank/DDBJ whole genome shotgun (WGS) entry which is preliminary data.</text>
</comment>
<accession>A0ABW9GR92</accession>